<dbReference type="PANTHER" id="PTHR31088:SF9">
    <property type="entry name" value="PHAGE SHOCK PROTEIN A"/>
    <property type="match status" value="1"/>
</dbReference>
<comment type="similarity">
    <text evidence="1">Belongs to the PspA/Vipp/IM30 family.</text>
</comment>
<feature type="compositionally biased region" description="Low complexity" evidence="2">
    <location>
        <begin position="222"/>
        <end position="238"/>
    </location>
</feature>
<comment type="caution">
    <text evidence="3">The sequence shown here is derived from an EMBL/GenBank/DDBJ whole genome shotgun (WGS) entry which is preliminary data.</text>
</comment>
<evidence type="ECO:0000256" key="2">
    <source>
        <dbReference type="SAM" id="MobiDB-lite"/>
    </source>
</evidence>
<evidence type="ECO:0000256" key="1">
    <source>
        <dbReference type="ARBA" id="ARBA00043985"/>
    </source>
</evidence>
<proteinExistence type="inferred from homology"/>
<accession>A0ABW2YH02</accession>
<gene>
    <name evidence="3" type="ORF">ACFQ0E_11355</name>
</gene>
<organism evidence="3 4">
    <name type="scientific">Lysobacter brunescens</name>
    <dbReference type="NCBI Taxonomy" id="262323"/>
    <lineage>
        <taxon>Bacteria</taxon>
        <taxon>Pseudomonadati</taxon>
        <taxon>Pseudomonadota</taxon>
        <taxon>Gammaproteobacteria</taxon>
        <taxon>Lysobacterales</taxon>
        <taxon>Lysobacteraceae</taxon>
        <taxon>Lysobacter</taxon>
    </lineage>
</organism>
<keyword evidence="4" id="KW-1185">Reference proteome</keyword>
<evidence type="ECO:0000313" key="3">
    <source>
        <dbReference type="EMBL" id="MFD0726188.1"/>
    </source>
</evidence>
<dbReference type="InterPro" id="IPR007157">
    <property type="entry name" value="PspA_VIPP1"/>
</dbReference>
<feature type="region of interest" description="Disordered" evidence="2">
    <location>
        <begin position="222"/>
        <end position="246"/>
    </location>
</feature>
<dbReference type="Proteomes" id="UP001597110">
    <property type="component" value="Unassembled WGS sequence"/>
</dbReference>
<dbReference type="Pfam" id="PF04012">
    <property type="entry name" value="PspA_IM30"/>
    <property type="match status" value="1"/>
</dbReference>
<reference evidence="4" key="1">
    <citation type="journal article" date="2019" name="Int. J. Syst. Evol. Microbiol.">
        <title>The Global Catalogue of Microorganisms (GCM) 10K type strain sequencing project: providing services to taxonomists for standard genome sequencing and annotation.</title>
        <authorList>
            <consortium name="The Broad Institute Genomics Platform"/>
            <consortium name="The Broad Institute Genome Sequencing Center for Infectious Disease"/>
            <person name="Wu L."/>
            <person name="Ma J."/>
        </authorList>
    </citation>
    <scope>NUCLEOTIDE SEQUENCE [LARGE SCALE GENOMIC DNA]</scope>
    <source>
        <strain evidence="4">CCUG 55585</strain>
    </source>
</reference>
<evidence type="ECO:0000313" key="4">
    <source>
        <dbReference type="Proteomes" id="UP001597110"/>
    </source>
</evidence>
<dbReference type="EMBL" id="JBHTIF010000001">
    <property type="protein sequence ID" value="MFD0726188.1"/>
    <property type="molecule type" value="Genomic_DNA"/>
</dbReference>
<protein>
    <submittedName>
        <fullName evidence="3">PspA/IM30 family protein</fullName>
    </submittedName>
</protein>
<name>A0ABW2YH02_9GAMM</name>
<sequence length="246" mass="26885">MAILSKLFTLFRGTATEAGQAVVDANALRILDQETRDAQDALNRSRDDLAKLMAQRKLKADAAEANRRKLGEYEGYMQVALQKNDEALQLEVAQRIADLEAKLGEDGKVIVEYDASIEKLRAAVVQGERGLERLRAQIDTVRATESVQRAQATIAARHSGTNAKMRTALDSLERIKQRQAETGARIEAADQLQADSGDDGLKRRLFGENAGAEAVLARYRKPQQAALPAPEAAPLQLPGTVDRIAE</sequence>
<dbReference type="RefSeq" id="WP_386823744.1">
    <property type="nucleotide sequence ID" value="NZ_JBHTIF010000001.1"/>
</dbReference>
<dbReference type="PANTHER" id="PTHR31088">
    <property type="entry name" value="MEMBRANE-ASSOCIATED PROTEIN VIPP1, CHLOROPLASTIC"/>
    <property type="match status" value="1"/>
</dbReference>